<dbReference type="Pfam" id="PF12840">
    <property type="entry name" value="HTH_20"/>
    <property type="match status" value="1"/>
</dbReference>
<dbReference type="SUPFAM" id="SSF46785">
    <property type="entry name" value="Winged helix' DNA-binding domain"/>
    <property type="match status" value="1"/>
</dbReference>
<reference evidence="6 7" key="1">
    <citation type="submission" date="2023-03" db="EMBL/GenBank/DDBJ databases">
        <title>YIM 133296 draft genome.</title>
        <authorList>
            <person name="Xiong L."/>
        </authorList>
    </citation>
    <scope>NUCLEOTIDE SEQUENCE [LARGE SCALE GENOMIC DNA]</scope>
    <source>
        <strain evidence="6 7">YIM 133296</strain>
    </source>
</reference>
<evidence type="ECO:0000313" key="6">
    <source>
        <dbReference type="EMBL" id="MDF8264420.1"/>
    </source>
</evidence>
<evidence type="ECO:0000256" key="3">
    <source>
        <dbReference type="ARBA" id="ARBA00023163"/>
    </source>
</evidence>
<evidence type="ECO:0000259" key="5">
    <source>
        <dbReference type="SMART" id="SM00418"/>
    </source>
</evidence>
<evidence type="ECO:0000313" key="7">
    <source>
        <dbReference type="Proteomes" id="UP001528912"/>
    </source>
</evidence>
<feature type="domain" description="HTH arsR-type" evidence="5">
    <location>
        <begin position="29"/>
        <end position="121"/>
    </location>
</feature>
<evidence type="ECO:0000256" key="2">
    <source>
        <dbReference type="ARBA" id="ARBA00023125"/>
    </source>
</evidence>
<gene>
    <name evidence="6" type="ORF">P4R38_09210</name>
</gene>
<keyword evidence="7" id="KW-1185">Reference proteome</keyword>
<dbReference type="InterPro" id="IPR036390">
    <property type="entry name" value="WH_DNA-bd_sf"/>
</dbReference>
<dbReference type="Proteomes" id="UP001528912">
    <property type="component" value="Unassembled WGS sequence"/>
</dbReference>
<dbReference type="InterPro" id="IPR051081">
    <property type="entry name" value="HTH_MetalResp_TranReg"/>
</dbReference>
<keyword evidence="1" id="KW-0805">Transcription regulation</keyword>
<comment type="caution">
    <text evidence="6">The sequence shown here is derived from an EMBL/GenBank/DDBJ whole genome shotgun (WGS) entry which is preliminary data.</text>
</comment>
<dbReference type="CDD" id="cd00090">
    <property type="entry name" value="HTH_ARSR"/>
    <property type="match status" value="1"/>
</dbReference>
<protein>
    <submittedName>
        <fullName evidence="6">Helix-turn-helix domain-containing protein</fullName>
    </submittedName>
</protein>
<evidence type="ECO:0000256" key="1">
    <source>
        <dbReference type="ARBA" id="ARBA00023015"/>
    </source>
</evidence>
<dbReference type="PANTHER" id="PTHR33154">
    <property type="entry name" value="TRANSCRIPTIONAL REGULATOR, ARSR FAMILY"/>
    <property type="match status" value="1"/>
</dbReference>
<sequence length="216" mass="24477">MTRRTAAERHRDTEPGSSEWPPRGAALVEALTAFHHPVRRQLYEVLLAHGPCSVGRLAELTGLAPGSVSHHLKPLHRHGFIEAAPDEARDTRESWWRASRRRLAWSGDDFEAGSAAREVGEIAERANFEHQTRAVVAWRRHRHALPAPWNETGFSSDMFVRATPEQLDDLEERLDQVLQEWRASCTADEAAHPTPDRLPVRVVVRGFPSDPTWSER</sequence>
<dbReference type="EMBL" id="JAROAV010000028">
    <property type="protein sequence ID" value="MDF8264420.1"/>
    <property type="molecule type" value="Genomic_DNA"/>
</dbReference>
<dbReference type="PANTHER" id="PTHR33154:SF15">
    <property type="entry name" value="REGULATORY PROTEIN ARSR"/>
    <property type="match status" value="1"/>
</dbReference>
<keyword evidence="2" id="KW-0238">DNA-binding</keyword>
<dbReference type="RefSeq" id="WP_277191914.1">
    <property type="nucleotide sequence ID" value="NZ_JAROAV010000028.1"/>
</dbReference>
<proteinExistence type="predicted"/>
<feature type="region of interest" description="Disordered" evidence="4">
    <location>
        <begin position="1"/>
        <end position="22"/>
    </location>
</feature>
<evidence type="ECO:0000256" key="4">
    <source>
        <dbReference type="SAM" id="MobiDB-lite"/>
    </source>
</evidence>
<dbReference type="SMART" id="SM00418">
    <property type="entry name" value="HTH_ARSR"/>
    <property type="match status" value="1"/>
</dbReference>
<keyword evidence="3" id="KW-0804">Transcription</keyword>
<dbReference type="Gene3D" id="1.10.10.10">
    <property type="entry name" value="Winged helix-like DNA-binding domain superfamily/Winged helix DNA-binding domain"/>
    <property type="match status" value="1"/>
</dbReference>
<dbReference type="InterPro" id="IPR036388">
    <property type="entry name" value="WH-like_DNA-bd_sf"/>
</dbReference>
<dbReference type="InterPro" id="IPR001845">
    <property type="entry name" value="HTH_ArsR_DNA-bd_dom"/>
</dbReference>
<accession>A0ABT6C6F1</accession>
<feature type="compositionally biased region" description="Basic and acidic residues" evidence="4">
    <location>
        <begin position="1"/>
        <end position="14"/>
    </location>
</feature>
<name>A0ABT6C6F1_9MICO</name>
<dbReference type="InterPro" id="IPR011991">
    <property type="entry name" value="ArsR-like_HTH"/>
</dbReference>
<organism evidence="6 7">
    <name type="scientific">Luteipulveratus flavus</name>
    <dbReference type="NCBI Taxonomy" id="3031728"/>
    <lineage>
        <taxon>Bacteria</taxon>
        <taxon>Bacillati</taxon>
        <taxon>Actinomycetota</taxon>
        <taxon>Actinomycetes</taxon>
        <taxon>Micrococcales</taxon>
        <taxon>Dermacoccaceae</taxon>
        <taxon>Luteipulveratus</taxon>
    </lineage>
</organism>